<dbReference type="InterPro" id="IPR046342">
    <property type="entry name" value="CBS_dom_sf"/>
</dbReference>
<organism evidence="4 5">
    <name type="scientific">Candidatus Carbonibacillus altaicus</name>
    <dbReference type="NCBI Taxonomy" id="2163959"/>
    <lineage>
        <taxon>Bacteria</taxon>
        <taxon>Bacillati</taxon>
        <taxon>Bacillota</taxon>
        <taxon>Bacilli</taxon>
        <taxon>Bacillales</taxon>
        <taxon>Candidatus Carbonibacillus</taxon>
    </lineage>
</organism>
<dbReference type="InterPro" id="IPR000644">
    <property type="entry name" value="CBS_dom"/>
</dbReference>
<name>A0A2R6Y1F2_9BACL</name>
<dbReference type="Proteomes" id="UP000244338">
    <property type="component" value="Unassembled WGS sequence"/>
</dbReference>
<evidence type="ECO:0000259" key="3">
    <source>
        <dbReference type="PROSITE" id="PS51371"/>
    </source>
</evidence>
<proteinExistence type="predicted"/>
<accession>A0A2R6Y1F2</accession>
<feature type="domain" description="CBS" evidence="3">
    <location>
        <begin position="73"/>
        <end position="130"/>
    </location>
</feature>
<gene>
    <name evidence="4" type="ORF">BSOLF_0138</name>
</gene>
<dbReference type="SUPFAM" id="SSF54631">
    <property type="entry name" value="CBS-domain pair"/>
    <property type="match status" value="1"/>
</dbReference>
<evidence type="ECO:0000256" key="2">
    <source>
        <dbReference type="PROSITE-ProRule" id="PRU00703"/>
    </source>
</evidence>
<dbReference type="SMART" id="SM00116">
    <property type="entry name" value="CBS"/>
    <property type="match status" value="2"/>
</dbReference>
<dbReference type="CDD" id="cd04622">
    <property type="entry name" value="CBS_pair_HRP1_like"/>
    <property type="match status" value="1"/>
</dbReference>
<dbReference type="Pfam" id="PF00571">
    <property type="entry name" value="CBS"/>
    <property type="match status" value="2"/>
</dbReference>
<feature type="domain" description="CBS" evidence="3">
    <location>
        <begin position="8"/>
        <end position="67"/>
    </location>
</feature>
<evidence type="ECO:0000313" key="4">
    <source>
        <dbReference type="EMBL" id="PTQ56503.1"/>
    </source>
</evidence>
<evidence type="ECO:0000313" key="5">
    <source>
        <dbReference type="Proteomes" id="UP000244338"/>
    </source>
</evidence>
<dbReference type="PANTHER" id="PTHR43080">
    <property type="entry name" value="CBS DOMAIN-CONTAINING PROTEIN CBSX3, MITOCHONDRIAL"/>
    <property type="match status" value="1"/>
</dbReference>
<dbReference type="InterPro" id="IPR051257">
    <property type="entry name" value="Diverse_CBS-Domain"/>
</dbReference>
<sequence length="147" mass="16299">MARVREAMSARVITLSPNDSVKRAAELMHDHDIGALPVVGNDGELIGIVTDRDIVIRSVRIGSSGDVRVRDVMTPNPHTIHPDASTREVAKIMSERQIRRLPVVEQNRLVGIIAVKDLTEHGESMKYVDTVIREVSENGAEHRAEIH</sequence>
<reference evidence="5" key="1">
    <citation type="journal article" date="2018" name="Sci. Rep.">
        <title>Lignite coal burning seam in the remote Altai Mountains harbors a hydrogen-driven thermophilic microbial community.</title>
        <authorList>
            <person name="Kadnikov V.V."/>
            <person name="Mardanov A.V."/>
            <person name="Ivasenko D.A."/>
            <person name="Antsiferov D.V."/>
            <person name="Beletsky A.V."/>
            <person name="Karnachuk O.V."/>
            <person name="Ravin N.V."/>
        </authorList>
    </citation>
    <scope>NUCLEOTIDE SEQUENCE [LARGE SCALE GENOMIC DNA]</scope>
</reference>
<dbReference type="PANTHER" id="PTHR43080:SF2">
    <property type="entry name" value="CBS DOMAIN-CONTAINING PROTEIN"/>
    <property type="match status" value="1"/>
</dbReference>
<dbReference type="EMBL" id="PEBX01000026">
    <property type="protein sequence ID" value="PTQ56503.1"/>
    <property type="molecule type" value="Genomic_DNA"/>
</dbReference>
<dbReference type="AlphaFoldDB" id="A0A2R6Y1F2"/>
<comment type="caution">
    <text evidence="4">The sequence shown here is derived from an EMBL/GenBank/DDBJ whole genome shotgun (WGS) entry which is preliminary data.</text>
</comment>
<evidence type="ECO:0000256" key="1">
    <source>
        <dbReference type="ARBA" id="ARBA00023122"/>
    </source>
</evidence>
<dbReference type="PROSITE" id="PS51371">
    <property type="entry name" value="CBS"/>
    <property type="match status" value="2"/>
</dbReference>
<protein>
    <submittedName>
        <fullName evidence="4">Inosine-5'-monophosphate dehydrogenase</fullName>
    </submittedName>
</protein>
<keyword evidence="1 2" id="KW-0129">CBS domain</keyword>
<dbReference type="Gene3D" id="3.10.580.10">
    <property type="entry name" value="CBS-domain"/>
    <property type="match status" value="1"/>
</dbReference>